<dbReference type="PANTHER" id="PTHR37706">
    <property type="entry name" value="TRANSMEMBRANE PROTEIN"/>
    <property type="match status" value="1"/>
</dbReference>
<feature type="transmembrane region" description="Helical" evidence="2">
    <location>
        <begin position="83"/>
        <end position="102"/>
    </location>
</feature>
<proteinExistence type="predicted"/>
<accession>A0AAW1WIM0</accession>
<protein>
    <submittedName>
        <fullName evidence="3">Uncharacterized protein</fullName>
    </submittedName>
</protein>
<keyword evidence="2" id="KW-0472">Membrane</keyword>
<dbReference type="PANTHER" id="PTHR37706:SF2">
    <property type="entry name" value="TRANSMEMBRANE PROTEIN"/>
    <property type="match status" value="1"/>
</dbReference>
<reference evidence="3 4" key="1">
    <citation type="journal article" date="2023" name="G3 (Bethesda)">
        <title>A chromosome-length genome assembly and annotation of blackberry (Rubus argutus, cv. 'Hillquist').</title>
        <authorList>
            <person name="Bruna T."/>
            <person name="Aryal R."/>
            <person name="Dudchenko O."/>
            <person name="Sargent D.J."/>
            <person name="Mead D."/>
            <person name="Buti M."/>
            <person name="Cavallini A."/>
            <person name="Hytonen T."/>
            <person name="Andres J."/>
            <person name="Pham M."/>
            <person name="Weisz D."/>
            <person name="Mascagni F."/>
            <person name="Usai G."/>
            <person name="Natali L."/>
            <person name="Bassil N."/>
            <person name="Fernandez G.E."/>
            <person name="Lomsadze A."/>
            <person name="Armour M."/>
            <person name="Olukolu B."/>
            <person name="Poorten T."/>
            <person name="Britton C."/>
            <person name="Davik J."/>
            <person name="Ashrafi H."/>
            <person name="Aiden E.L."/>
            <person name="Borodovsky M."/>
            <person name="Worthington M."/>
        </authorList>
    </citation>
    <scope>NUCLEOTIDE SEQUENCE [LARGE SCALE GENOMIC DNA]</scope>
    <source>
        <strain evidence="3">PI 553951</strain>
    </source>
</reference>
<evidence type="ECO:0000256" key="2">
    <source>
        <dbReference type="SAM" id="Phobius"/>
    </source>
</evidence>
<dbReference type="EMBL" id="JBEDUW010000006">
    <property type="protein sequence ID" value="KAK9923130.1"/>
    <property type="molecule type" value="Genomic_DNA"/>
</dbReference>
<comment type="caution">
    <text evidence="3">The sequence shown here is derived from an EMBL/GenBank/DDBJ whole genome shotgun (WGS) entry which is preliminary data.</text>
</comment>
<gene>
    <name evidence="3" type="ORF">M0R45_031563</name>
</gene>
<dbReference type="AlphaFoldDB" id="A0AAW1WIM0"/>
<sequence>MAAATLFHSSNSLFFLSFTPPPPTSANNISPFALHPRRPSGTLPRNPGRCLAAKSGPPLPPPESDQTQLTGLAGSLSECQEKVQIFLAVLFWMSLFFWASVWDDRDRPNKGSRFRR</sequence>
<evidence type="ECO:0000313" key="3">
    <source>
        <dbReference type="EMBL" id="KAK9923130.1"/>
    </source>
</evidence>
<keyword evidence="2" id="KW-0812">Transmembrane</keyword>
<keyword evidence="4" id="KW-1185">Reference proteome</keyword>
<organism evidence="3 4">
    <name type="scientific">Rubus argutus</name>
    <name type="common">Southern blackberry</name>
    <dbReference type="NCBI Taxonomy" id="59490"/>
    <lineage>
        <taxon>Eukaryota</taxon>
        <taxon>Viridiplantae</taxon>
        <taxon>Streptophyta</taxon>
        <taxon>Embryophyta</taxon>
        <taxon>Tracheophyta</taxon>
        <taxon>Spermatophyta</taxon>
        <taxon>Magnoliopsida</taxon>
        <taxon>eudicotyledons</taxon>
        <taxon>Gunneridae</taxon>
        <taxon>Pentapetalae</taxon>
        <taxon>rosids</taxon>
        <taxon>fabids</taxon>
        <taxon>Rosales</taxon>
        <taxon>Rosaceae</taxon>
        <taxon>Rosoideae</taxon>
        <taxon>Rosoideae incertae sedis</taxon>
        <taxon>Rubus</taxon>
    </lineage>
</organism>
<name>A0AAW1WIM0_RUBAR</name>
<feature type="region of interest" description="Disordered" evidence="1">
    <location>
        <begin position="27"/>
        <end position="67"/>
    </location>
</feature>
<evidence type="ECO:0000256" key="1">
    <source>
        <dbReference type="SAM" id="MobiDB-lite"/>
    </source>
</evidence>
<keyword evidence="2" id="KW-1133">Transmembrane helix</keyword>
<evidence type="ECO:0000313" key="4">
    <source>
        <dbReference type="Proteomes" id="UP001457282"/>
    </source>
</evidence>
<dbReference type="Proteomes" id="UP001457282">
    <property type="component" value="Unassembled WGS sequence"/>
</dbReference>